<keyword evidence="3 5" id="KW-1133">Transmembrane helix</keyword>
<feature type="transmembrane region" description="Helical" evidence="5">
    <location>
        <begin position="186"/>
        <end position="213"/>
    </location>
</feature>
<keyword evidence="2 5" id="KW-0812">Transmembrane</keyword>
<feature type="transmembrane region" description="Helical" evidence="5">
    <location>
        <begin position="374"/>
        <end position="392"/>
    </location>
</feature>
<feature type="transmembrane region" description="Helical" evidence="5">
    <location>
        <begin position="29"/>
        <end position="49"/>
    </location>
</feature>
<evidence type="ECO:0000259" key="6">
    <source>
        <dbReference type="Pfam" id="PF04932"/>
    </source>
</evidence>
<evidence type="ECO:0000313" key="7">
    <source>
        <dbReference type="EMBL" id="GEQ21172.1"/>
    </source>
</evidence>
<organism evidence="7 8">
    <name type="scientific">Clostridium butyricum</name>
    <dbReference type="NCBI Taxonomy" id="1492"/>
    <lineage>
        <taxon>Bacteria</taxon>
        <taxon>Bacillati</taxon>
        <taxon>Bacillota</taxon>
        <taxon>Clostridia</taxon>
        <taxon>Eubacteriales</taxon>
        <taxon>Clostridiaceae</taxon>
        <taxon>Clostridium</taxon>
    </lineage>
</organism>
<dbReference type="Pfam" id="PF04932">
    <property type="entry name" value="Wzy_C"/>
    <property type="match status" value="1"/>
</dbReference>
<keyword evidence="4 5" id="KW-0472">Membrane</keyword>
<dbReference type="InterPro" id="IPR051533">
    <property type="entry name" value="WaaL-like"/>
</dbReference>
<dbReference type="PANTHER" id="PTHR37422">
    <property type="entry name" value="TEICHURONIC ACID BIOSYNTHESIS PROTEIN TUAE"/>
    <property type="match status" value="1"/>
</dbReference>
<dbReference type="GO" id="GO:0016020">
    <property type="term" value="C:membrane"/>
    <property type="evidence" value="ECO:0007669"/>
    <property type="project" value="UniProtKB-SubCell"/>
</dbReference>
<dbReference type="PANTHER" id="PTHR37422:SF17">
    <property type="entry name" value="O-ANTIGEN LIGASE"/>
    <property type="match status" value="1"/>
</dbReference>
<evidence type="ECO:0000256" key="3">
    <source>
        <dbReference type="ARBA" id="ARBA00022989"/>
    </source>
</evidence>
<comment type="subcellular location">
    <subcellularLocation>
        <location evidence="1">Membrane</location>
        <topology evidence="1">Multi-pass membrane protein</topology>
    </subcellularLocation>
</comment>
<protein>
    <recommendedName>
        <fullName evidence="6">O-antigen ligase-related domain-containing protein</fullName>
    </recommendedName>
</protein>
<feature type="transmembrane region" description="Helical" evidence="5">
    <location>
        <begin position="234"/>
        <end position="254"/>
    </location>
</feature>
<feature type="domain" description="O-antigen ligase-related" evidence="6">
    <location>
        <begin position="190"/>
        <end position="333"/>
    </location>
</feature>
<dbReference type="InterPro" id="IPR007016">
    <property type="entry name" value="O-antigen_ligase-rel_domated"/>
</dbReference>
<comment type="caution">
    <text evidence="7">The sequence shown here is derived from an EMBL/GenBank/DDBJ whole genome shotgun (WGS) entry which is preliminary data.</text>
</comment>
<evidence type="ECO:0000256" key="2">
    <source>
        <dbReference type="ARBA" id="ARBA00022692"/>
    </source>
</evidence>
<dbReference type="AlphaFoldDB" id="A0A512TLN7"/>
<feature type="transmembrane region" description="Helical" evidence="5">
    <location>
        <begin position="61"/>
        <end position="80"/>
    </location>
</feature>
<reference evidence="7 8" key="1">
    <citation type="submission" date="2019-07" db="EMBL/GenBank/DDBJ databases">
        <title>Whole genome shotgun sequence of Clostridium butyricum NBRC 3858.</title>
        <authorList>
            <person name="Hosoyama A."/>
            <person name="Uohara A."/>
            <person name="Ohji S."/>
            <person name="Ichikawa N."/>
        </authorList>
    </citation>
    <scope>NUCLEOTIDE SEQUENCE [LARGE SCALE GENOMIC DNA]</scope>
    <source>
        <strain evidence="7 8">NBRC 3858</strain>
    </source>
</reference>
<evidence type="ECO:0000256" key="1">
    <source>
        <dbReference type="ARBA" id="ARBA00004141"/>
    </source>
</evidence>
<feature type="transmembrane region" description="Helical" evidence="5">
    <location>
        <begin position="318"/>
        <end position="338"/>
    </location>
</feature>
<feature type="transmembrane region" description="Helical" evidence="5">
    <location>
        <begin position="118"/>
        <end position="138"/>
    </location>
</feature>
<accession>A0A512TLN7</accession>
<feature type="transmembrane region" description="Helical" evidence="5">
    <location>
        <begin position="5"/>
        <end position="23"/>
    </location>
</feature>
<feature type="transmembrane region" description="Helical" evidence="5">
    <location>
        <begin position="86"/>
        <end position="106"/>
    </location>
</feature>
<evidence type="ECO:0000256" key="5">
    <source>
        <dbReference type="SAM" id="Phobius"/>
    </source>
</evidence>
<sequence length="395" mass="46398">MNKKIIFNLLQYYNIVILIYFTWNGLVFSNSLFILYSLIVIFMNLCVIYKEKINFFYQIKNKCTILLIPILFIISTYSSIFKENSLISSIKLLILTINILLWSCIYNKKEFFSMLSKYFVLSIFFCIIIAFFIPQLGLQYYEGEKLLRGVYNHKNILGRNMVLASIILLNFSYNYSKYWLGKLYKISGYLAIVLVICSKSFTSIILLSLFIILNRFIKVKRKKKWRFNKIIYGAIILANTLICIISTSNIVSILESIKVGSKDLTFSGRIFIWKFSLEYIKQKPFLGYGLNAFWSYINYKKTFFSLYGFSVSHSHNGYINLILDGGIIMFALIMLLIIKIMEFYKNKISDLYSLTIVISLGYILSENLFESCLVNSSTYIFWVVISYYYCLYKEE</sequence>
<feature type="transmembrane region" description="Helical" evidence="5">
    <location>
        <begin position="350"/>
        <end position="368"/>
    </location>
</feature>
<evidence type="ECO:0000313" key="8">
    <source>
        <dbReference type="Proteomes" id="UP000321089"/>
    </source>
</evidence>
<proteinExistence type="predicted"/>
<dbReference type="EMBL" id="BKBC01000018">
    <property type="protein sequence ID" value="GEQ21172.1"/>
    <property type="molecule type" value="Genomic_DNA"/>
</dbReference>
<name>A0A512TLN7_CLOBU</name>
<dbReference type="Proteomes" id="UP000321089">
    <property type="component" value="Unassembled WGS sequence"/>
</dbReference>
<evidence type="ECO:0000256" key="4">
    <source>
        <dbReference type="ARBA" id="ARBA00023136"/>
    </source>
</evidence>
<gene>
    <name evidence="7" type="ORF">CBU02nite_16780</name>
</gene>